<dbReference type="GO" id="GO:0004867">
    <property type="term" value="F:serine-type endopeptidase inhibitor activity"/>
    <property type="evidence" value="ECO:0007669"/>
    <property type="project" value="UniProtKB-KW"/>
</dbReference>
<dbReference type="PANTHER" id="PTHR10083:SF374">
    <property type="entry name" value="BPTI_KUNITZ INHIBITOR DOMAIN-CONTAINING PROTEIN"/>
    <property type="match status" value="1"/>
</dbReference>
<dbReference type="Proteomes" id="UP000054047">
    <property type="component" value="Unassembled WGS sequence"/>
</dbReference>
<dbReference type="Gene3D" id="4.10.410.10">
    <property type="entry name" value="Pancreatic trypsin inhibitor Kunitz domain"/>
    <property type="match status" value="1"/>
</dbReference>
<dbReference type="PRINTS" id="PR00759">
    <property type="entry name" value="BASICPTASE"/>
</dbReference>
<protein>
    <submittedName>
        <fullName evidence="5">Kunitz/Bovine pancreatic trypsin inhibitor domain protein</fullName>
    </submittedName>
</protein>
<dbReference type="InterPro" id="IPR020901">
    <property type="entry name" value="Prtase_inh_Kunz-CS"/>
</dbReference>
<reference evidence="5 6" key="1">
    <citation type="submission" date="2013-12" db="EMBL/GenBank/DDBJ databases">
        <title>Draft genome of the parsitic nematode Ancylostoma duodenale.</title>
        <authorList>
            <person name="Mitreva M."/>
        </authorList>
    </citation>
    <scope>NUCLEOTIDE SEQUENCE [LARGE SCALE GENOMIC DNA]</scope>
    <source>
        <strain evidence="5 6">Zhejiang</strain>
    </source>
</reference>
<dbReference type="InterPro" id="IPR050098">
    <property type="entry name" value="TFPI/VKTCI-like"/>
</dbReference>
<evidence type="ECO:0000256" key="3">
    <source>
        <dbReference type="ARBA" id="ARBA00023157"/>
    </source>
</evidence>
<dbReference type="SMART" id="SM00131">
    <property type="entry name" value="KU"/>
    <property type="match status" value="1"/>
</dbReference>
<gene>
    <name evidence="5" type="ORF">ANCDUO_17225</name>
</gene>
<dbReference type="InterPro" id="IPR036880">
    <property type="entry name" value="Kunitz_BPTI_sf"/>
</dbReference>
<dbReference type="PROSITE" id="PS00280">
    <property type="entry name" value="BPTI_KUNITZ_1"/>
    <property type="match status" value="1"/>
</dbReference>
<accession>A0A0C2G6H9</accession>
<evidence type="ECO:0000313" key="6">
    <source>
        <dbReference type="Proteomes" id="UP000054047"/>
    </source>
</evidence>
<dbReference type="AlphaFoldDB" id="A0A0C2G6H9"/>
<evidence type="ECO:0000259" key="4">
    <source>
        <dbReference type="PROSITE" id="PS50279"/>
    </source>
</evidence>
<keyword evidence="1" id="KW-0646">Protease inhibitor</keyword>
<sequence length="80" mass="8981">MAIIQTNAVLGCIRKKVVNQTGAQRIRVPKPSMNTSDYKRVNFYFNKTSGECEQFIYGGCEGNGNNFEKKPECEKACKPT</sequence>
<dbReference type="EMBL" id="KN743048">
    <property type="protein sequence ID" value="KIH52671.1"/>
    <property type="molecule type" value="Genomic_DNA"/>
</dbReference>
<evidence type="ECO:0000313" key="5">
    <source>
        <dbReference type="EMBL" id="KIH52671.1"/>
    </source>
</evidence>
<keyword evidence="6" id="KW-1185">Reference proteome</keyword>
<dbReference type="InterPro" id="IPR002223">
    <property type="entry name" value="Kunitz_BPTI"/>
</dbReference>
<dbReference type="PROSITE" id="PS50279">
    <property type="entry name" value="BPTI_KUNITZ_2"/>
    <property type="match status" value="1"/>
</dbReference>
<dbReference type="SUPFAM" id="SSF57362">
    <property type="entry name" value="BPTI-like"/>
    <property type="match status" value="1"/>
</dbReference>
<dbReference type="PANTHER" id="PTHR10083">
    <property type="entry name" value="KUNITZ-TYPE PROTEASE INHIBITOR-RELATED"/>
    <property type="match status" value="1"/>
</dbReference>
<dbReference type="CDD" id="cd00109">
    <property type="entry name" value="Kunitz-type"/>
    <property type="match status" value="1"/>
</dbReference>
<dbReference type="Pfam" id="PF00014">
    <property type="entry name" value="Kunitz_BPTI"/>
    <property type="match status" value="1"/>
</dbReference>
<keyword evidence="2" id="KW-0722">Serine protease inhibitor</keyword>
<dbReference type="GO" id="GO:0005615">
    <property type="term" value="C:extracellular space"/>
    <property type="evidence" value="ECO:0007669"/>
    <property type="project" value="TreeGrafter"/>
</dbReference>
<evidence type="ECO:0000256" key="1">
    <source>
        <dbReference type="ARBA" id="ARBA00022690"/>
    </source>
</evidence>
<dbReference type="OrthoDB" id="4473401at2759"/>
<name>A0A0C2G6H9_9BILA</name>
<organism evidence="5 6">
    <name type="scientific">Ancylostoma duodenale</name>
    <dbReference type="NCBI Taxonomy" id="51022"/>
    <lineage>
        <taxon>Eukaryota</taxon>
        <taxon>Metazoa</taxon>
        <taxon>Ecdysozoa</taxon>
        <taxon>Nematoda</taxon>
        <taxon>Chromadorea</taxon>
        <taxon>Rhabditida</taxon>
        <taxon>Rhabditina</taxon>
        <taxon>Rhabditomorpha</taxon>
        <taxon>Strongyloidea</taxon>
        <taxon>Ancylostomatidae</taxon>
        <taxon>Ancylostomatinae</taxon>
        <taxon>Ancylostoma</taxon>
    </lineage>
</organism>
<keyword evidence="3" id="KW-1015">Disulfide bond</keyword>
<feature type="domain" description="BPTI/Kunitz inhibitor" evidence="4">
    <location>
        <begin position="43"/>
        <end position="77"/>
    </location>
</feature>
<proteinExistence type="predicted"/>
<evidence type="ECO:0000256" key="2">
    <source>
        <dbReference type="ARBA" id="ARBA00022900"/>
    </source>
</evidence>